<dbReference type="GeneID" id="113493369"/>
<evidence type="ECO:0000313" key="2">
    <source>
        <dbReference type="Proteomes" id="UP000322000"/>
    </source>
</evidence>
<dbReference type="Proteomes" id="UP000322000">
    <property type="component" value="Chromosome 4"/>
</dbReference>
<dbReference type="RefSeq" id="XP_026727119.1">
    <property type="nucleotide sequence ID" value="XM_026871318.1"/>
</dbReference>
<dbReference type="OrthoDB" id="7428194at2759"/>
<accession>A0A7E5VFP3</accession>
<organism evidence="2 3">
    <name type="scientific">Trichoplusia ni</name>
    <name type="common">Cabbage looper</name>
    <dbReference type="NCBI Taxonomy" id="7111"/>
    <lineage>
        <taxon>Eukaryota</taxon>
        <taxon>Metazoa</taxon>
        <taxon>Ecdysozoa</taxon>
        <taxon>Arthropoda</taxon>
        <taxon>Hexapoda</taxon>
        <taxon>Insecta</taxon>
        <taxon>Pterygota</taxon>
        <taxon>Neoptera</taxon>
        <taxon>Endopterygota</taxon>
        <taxon>Lepidoptera</taxon>
        <taxon>Glossata</taxon>
        <taxon>Ditrysia</taxon>
        <taxon>Noctuoidea</taxon>
        <taxon>Noctuidae</taxon>
        <taxon>Plusiinae</taxon>
        <taxon>Trichoplusia</taxon>
    </lineage>
</organism>
<feature type="transmembrane region" description="Helical" evidence="1">
    <location>
        <begin position="76"/>
        <end position="95"/>
    </location>
</feature>
<reference evidence="3" key="1">
    <citation type="submission" date="2025-08" db="UniProtKB">
        <authorList>
            <consortium name="RefSeq"/>
        </authorList>
    </citation>
    <scope>IDENTIFICATION</scope>
</reference>
<keyword evidence="1" id="KW-1133">Transmembrane helix</keyword>
<evidence type="ECO:0000313" key="3">
    <source>
        <dbReference type="RefSeq" id="XP_026727119.1"/>
    </source>
</evidence>
<dbReference type="InParanoid" id="A0A7E5VFP3"/>
<proteinExistence type="predicted"/>
<gene>
    <name evidence="3" type="primary">LOC113493369</name>
</gene>
<sequence>MNKLFLGMDRSTVRQSTMFGERPKFLKLYLTDACALLRRVGFCKRQSNEGEKPSPTQNVKLERRHYEPEHICPVECLTKSLIFIVVTVFIMYMPLGDVHGYCEKTTCGRRTTTTTAAYLTTTHTTNNHVAVCCLCDMYKMMVKGARLAVHAVELLVYVLLDILYEAKLKFYSLLESLDRQDLCRSVCCRDDEAPKTNGVTEKRSNCRCSKSKMCKYKT</sequence>
<dbReference type="AlphaFoldDB" id="A0A7E5VFP3"/>
<name>A0A7E5VFP3_TRINI</name>
<keyword evidence="1" id="KW-0472">Membrane</keyword>
<evidence type="ECO:0000256" key="1">
    <source>
        <dbReference type="SAM" id="Phobius"/>
    </source>
</evidence>
<feature type="transmembrane region" description="Helical" evidence="1">
    <location>
        <begin position="147"/>
        <end position="164"/>
    </location>
</feature>
<protein>
    <submittedName>
        <fullName evidence="3">Uncharacterized protein LOC113493369 isoform X1</fullName>
    </submittedName>
</protein>
<keyword evidence="2" id="KW-1185">Reference proteome</keyword>
<keyword evidence="1" id="KW-0812">Transmembrane</keyword>
<dbReference type="KEGG" id="tnl:113493369"/>